<accession>A0A3P3DAM3</accession>
<sequence>MEKLICDIEAYAAAVGRKPQTVLRLAVGSGWGIWALWREGSSSPTVAVADRIYRYMAENPPEQGGRTEKGEEE</sequence>
<dbReference type="Proteomes" id="UP000282125">
    <property type="component" value="Unassembled WGS sequence"/>
</dbReference>
<protein>
    <recommendedName>
        <fullName evidence="3">XRE family transcriptional regulator</fullName>
    </recommendedName>
</protein>
<name>A0A3P3DAM3_9RHOB</name>
<evidence type="ECO:0000313" key="1">
    <source>
        <dbReference type="EMBL" id="RRH71385.1"/>
    </source>
</evidence>
<reference evidence="1 2" key="1">
    <citation type="submission" date="2018-11" db="EMBL/GenBank/DDBJ databases">
        <title>Gemmobacter sp. nov., YIM 102744-1 draft genome.</title>
        <authorList>
            <person name="Li G."/>
            <person name="Jiang Y."/>
        </authorList>
    </citation>
    <scope>NUCLEOTIDE SEQUENCE [LARGE SCALE GENOMIC DNA]</scope>
    <source>
        <strain evidence="1 2">YIM 102744-1</strain>
    </source>
</reference>
<gene>
    <name evidence="1" type="ORF">EG244_16345</name>
</gene>
<keyword evidence="2" id="KW-1185">Reference proteome</keyword>
<dbReference type="AlphaFoldDB" id="A0A3P3DAM3"/>
<dbReference type="OrthoDB" id="7874026at2"/>
<dbReference type="RefSeq" id="WP_124966251.1">
    <property type="nucleotide sequence ID" value="NZ_RRAZ01000030.1"/>
</dbReference>
<organism evidence="1 2">
    <name type="scientific">Falsigemmobacter faecalis</name>
    <dbReference type="NCBI Taxonomy" id="2488730"/>
    <lineage>
        <taxon>Bacteria</taxon>
        <taxon>Pseudomonadati</taxon>
        <taxon>Pseudomonadota</taxon>
        <taxon>Alphaproteobacteria</taxon>
        <taxon>Rhodobacterales</taxon>
        <taxon>Paracoccaceae</taxon>
        <taxon>Falsigemmobacter</taxon>
    </lineage>
</organism>
<comment type="caution">
    <text evidence="1">The sequence shown here is derived from an EMBL/GenBank/DDBJ whole genome shotgun (WGS) entry which is preliminary data.</text>
</comment>
<evidence type="ECO:0008006" key="3">
    <source>
        <dbReference type="Google" id="ProtNLM"/>
    </source>
</evidence>
<dbReference type="EMBL" id="RRAZ01000030">
    <property type="protein sequence ID" value="RRH71385.1"/>
    <property type="molecule type" value="Genomic_DNA"/>
</dbReference>
<evidence type="ECO:0000313" key="2">
    <source>
        <dbReference type="Proteomes" id="UP000282125"/>
    </source>
</evidence>
<proteinExistence type="predicted"/>